<dbReference type="PROSITE" id="PS00107">
    <property type="entry name" value="PROTEIN_KINASE_ATP"/>
    <property type="match status" value="1"/>
</dbReference>
<evidence type="ECO:0000256" key="2">
    <source>
        <dbReference type="ARBA" id="ARBA00022443"/>
    </source>
</evidence>
<evidence type="ECO:0000313" key="12">
    <source>
        <dbReference type="EMBL" id="CAD7248933.1"/>
    </source>
</evidence>
<name>A0A7R9A5Z2_9CRUS</name>
<dbReference type="PROSITE" id="PS50011">
    <property type="entry name" value="PROTEIN_KINASE_DOM"/>
    <property type="match status" value="1"/>
</dbReference>
<dbReference type="InterPro" id="IPR036028">
    <property type="entry name" value="SH3-like_dom_sf"/>
</dbReference>
<dbReference type="InterPro" id="IPR001452">
    <property type="entry name" value="SH3_domain"/>
</dbReference>
<evidence type="ECO:0000256" key="7">
    <source>
        <dbReference type="ARBA" id="ARBA00023137"/>
    </source>
</evidence>
<dbReference type="InterPro" id="IPR011009">
    <property type="entry name" value="Kinase-like_dom_sf"/>
</dbReference>
<protein>
    <recommendedName>
        <fullName evidence="1">non-specific protein-tyrosine kinase</fullName>
        <ecNumber evidence="1">2.7.10.2</ecNumber>
    </recommendedName>
</protein>
<keyword evidence="6 9" id="KW-0067">ATP-binding</keyword>
<dbReference type="InterPro" id="IPR001245">
    <property type="entry name" value="Ser-Thr/Tyr_kinase_cat_dom"/>
</dbReference>
<sequence>IWRAGTEVIARYSFKGKSPEDLPFKRCDRLVIISSTRDPNWYMAKRSSDGHEGMIPANYVQKRSEHYEKDADGLCIQLKNSVPKMDLASECKVFEQHGWVIQKKDLELGETLGKGEFGDVLLGSVQGMKVAVKMLKKDSPKALEEFLAEAEMMTSLQHPNLVQLLGLVIEEAHKGMIYLITEYMSKGSLKFSNKTDMWSFGILLWEIYSFGRVPYPRIPLSDVVKHVEKGYRMEAPDGCPNEIYDIMRSAWDIDPEKRPSFEEVLTRLQSLRQVM</sequence>
<dbReference type="EMBL" id="LR901586">
    <property type="protein sequence ID" value="CAD7248933.1"/>
    <property type="molecule type" value="Genomic_DNA"/>
</dbReference>
<evidence type="ECO:0000313" key="13">
    <source>
        <dbReference type="Proteomes" id="UP000677054"/>
    </source>
</evidence>
<dbReference type="InterPro" id="IPR050198">
    <property type="entry name" value="Non-receptor_tyrosine_kinases"/>
</dbReference>
<dbReference type="InterPro" id="IPR017441">
    <property type="entry name" value="Protein_kinase_ATP_BS"/>
</dbReference>
<evidence type="ECO:0000256" key="1">
    <source>
        <dbReference type="ARBA" id="ARBA00011903"/>
    </source>
</evidence>
<keyword evidence="2 8" id="KW-0728">SH3 domain</keyword>
<evidence type="ECO:0000256" key="9">
    <source>
        <dbReference type="PROSITE-ProRule" id="PRU10141"/>
    </source>
</evidence>
<keyword evidence="13" id="KW-1185">Reference proteome</keyword>
<evidence type="ECO:0000256" key="3">
    <source>
        <dbReference type="ARBA" id="ARBA00022679"/>
    </source>
</evidence>
<dbReference type="Pfam" id="PF07714">
    <property type="entry name" value="PK_Tyr_Ser-Thr"/>
    <property type="match status" value="1"/>
</dbReference>
<dbReference type="EMBL" id="CAJPEV010002069">
    <property type="protein sequence ID" value="CAG0895515.1"/>
    <property type="molecule type" value="Genomic_DNA"/>
</dbReference>
<keyword evidence="7" id="KW-0829">Tyrosine-protein kinase</keyword>
<feature type="binding site" evidence="9">
    <location>
        <position position="133"/>
    </location>
    <ligand>
        <name>ATP</name>
        <dbReference type="ChEBI" id="CHEBI:30616"/>
    </ligand>
</feature>
<feature type="domain" description="Protein kinase" evidence="11">
    <location>
        <begin position="106"/>
        <end position="275"/>
    </location>
</feature>
<dbReference type="SUPFAM" id="SSF50044">
    <property type="entry name" value="SH3-domain"/>
    <property type="match status" value="1"/>
</dbReference>
<organism evidence="12">
    <name type="scientific">Darwinula stevensoni</name>
    <dbReference type="NCBI Taxonomy" id="69355"/>
    <lineage>
        <taxon>Eukaryota</taxon>
        <taxon>Metazoa</taxon>
        <taxon>Ecdysozoa</taxon>
        <taxon>Arthropoda</taxon>
        <taxon>Crustacea</taxon>
        <taxon>Oligostraca</taxon>
        <taxon>Ostracoda</taxon>
        <taxon>Podocopa</taxon>
        <taxon>Podocopida</taxon>
        <taxon>Darwinulocopina</taxon>
        <taxon>Darwinuloidea</taxon>
        <taxon>Darwinulidae</taxon>
        <taxon>Darwinula</taxon>
    </lineage>
</organism>
<dbReference type="CDD" id="cd11769">
    <property type="entry name" value="SH3_CSK"/>
    <property type="match status" value="1"/>
</dbReference>
<dbReference type="Gene3D" id="2.30.30.40">
    <property type="entry name" value="SH3 Domains"/>
    <property type="match status" value="1"/>
</dbReference>
<feature type="domain" description="SH3" evidence="10">
    <location>
        <begin position="3"/>
        <end position="65"/>
    </location>
</feature>
<reference evidence="12" key="1">
    <citation type="submission" date="2020-11" db="EMBL/GenBank/DDBJ databases">
        <authorList>
            <person name="Tran Van P."/>
        </authorList>
    </citation>
    <scope>NUCLEOTIDE SEQUENCE</scope>
</reference>
<dbReference type="Pfam" id="PF00018">
    <property type="entry name" value="SH3_1"/>
    <property type="match status" value="1"/>
</dbReference>
<dbReference type="SMART" id="SM00326">
    <property type="entry name" value="SH3"/>
    <property type="match status" value="1"/>
</dbReference>
<dbReference type="PRINTS" id="PR00452">
    <property type="entry name" value="SH3DOMAIN"/>
</dbReference>
<evidence type="ECO:0000256" key="6">
    <source>
        <dbReference type="ARBA" id="ARBA00022840"/>
    </source>
</evidence>
<evidence type="ECO:0000259" key="10">
    <source>
        <dbReference type="PROSITE" id="PS50002"/>
    </source>
</evidence>
<dbReference type="Gene3D" id="1.10.510.10">
    <property type="entry name" value="Transferase(Phosphotransferase) domain 1"/>
    <property type="match status" value="1"/>
</dbReference>
<dbReference type="Proteomes" id="UP000677054">
    <property type="component" value="Unassembled WGS sequence"/>
</dbReference>
<keyword evidence="3" id="KW-0808">Transferase</keyword>
<dbReference type="EC" id="2.7.10.2" evidence="1"/>
<proteinExistence type="predicted"/>
<keyword evidence="5" id="KW-0418">Kinase</keyword>
<dbReference type="PROSITE" id="PS50002">
    <property type="entry name" value="SH3"/>
    <property type="match status" value="1"/>
</dbReference>
<dbReference type="PANTHER" id="PTHR24418">
    <property type="entry name" value="TYROSINE-PROTEIN KINASE"/>
    <property type="match status" value="1"/>
</dbReference>
<gene>
    <name evidence="12" type="ORF">DSTB1V02_LOCUS8739</name>
</gene>
<dbReference type="Gene3D" id="3.30.200.20">
    <property type="entry name" value="Phosphorylase Kinase, domain 1"/>
    <property type="match status" value="1"/>
</dbReference>
<dbReference type="SUPFAM" id="SSF56112">
    <property type="entry name" value="Protein kinase-like (PK-like)"/>
    <property type="match status" value="1"/>
</dbReference>
<evidence type="ECO:0000256" key="8">
    <source>
        <dbReference type="PROSITE-ProRule" id="PRU00192"/>
    </source>
</evidence>
<keyword evidence="4 9" id="KW-0547">Nucleotide-binding</keyword>
<dbReference type="GO" id="GO:0005524">
    <property type="term" value="F:ATP binding"/>
    <property type="evidence" value="ECO:0007669"/>
    <property type="project" value="UniProtKB-UniRule"/>
</dbReference>
<dbReference type="OrthoDB" id="346907at2759"/>
<evidence type="ECO:0000256" key="4">
    <source>
        <dbReference type="ARBA" id="ARBA00022741"/>
    </source>
</evidence>
<dbReference type="AlphaFoldDB" id="A0A7R9A5Z2"/>
<dbReference type="GO" id="GO:0004715">
    <property type="term" value="F:non-membrane spanning protein tyrosine kinase activity"/>
    <property type="evidence" value="ECO:0007669"/>
    <property type="project" value="UniProtKB-EC"/>
</dbReference>
<dbReference type="InterPro" id="IPR000719">
    <property type="entry name" value="Prot_kinase_dom"/>
</dbReference>
<feature type="non-terminal residue" evidence="12">
    <location>
        <position position="1"/>
    </location>
</feature>
<dbReference type="FunFam" id="1.10.510.10:FF:001346">
    <property type="entry name" value="Uncharacterized protein"/>
    <property type="match status" value="1"/>
</dbReference>
<dbReference type="GO" id="GO:0002009">
    <property type="term" value="P:morphogenesis of an epithelium"/>
    <property type="evidence" value="ECO:0007669"/>
    <property type="project" value="UniProtKB-ARBA"/>
</dbReference>
<accession>A0A7R9A5Z2</accession>
<evidence type="ECO:0000256" key="5">
    <source>
        <dbReference type="ARBA" id="ARBA00022777"/>
    </source>
</evidence>
<evidence type="ECO:0000259" key="11">
    <source>
        <dbReference type="PROSITE" id="PS50011"/>
    </source>
</evidence>